<dbReference type="SMART" id="SM00829">
    <property type="entry name" value="PKS_ER"/>
    <property type="match status" value="1"/>
</dbReference>
<reference evidence="3 5" key="1">
    <citation type="journal article" date="2012" name="Nature">
        <title>Algal genomes reveal evolutionary mosaicism and the fate of nucleomorphs.</title>
        <authorList>
            <consortium name="DOE Joint Genome Institute"/>
            <person name="Curtis B.A."/>
            <person name="Tanifuji G."/>
            <person name="Burki F."/>
            <person name="Gruber A."/>
            <person name="Irimia M."/>
            <person name="Maruyama S."/>
            <person name="Arias M.C."/>
            <person name="Ball S.G."/>
            <person name="Gile G.H."/>
            <person name="Hirakawa Y."/>
            <person name="Hopkins J.F."/>
            <person name="Kuo A."/>
            <person name="Rensing S.A."/>
            <person name="Schmutz J."/>
            <person name="Symeonidi A."/>
            <person name="Elias M."/>
            <person name="Eveleigh R.J."/>
            <person name="Herman E.K."/>
            <person name="Klute M.J."/>
            <person name="Nakayama T."/>
            <person name="Obornik M."/>
            <person name="Reyes-Prieto A."/>
            <person name="Armbrust E.V."/>
            <person name="Aves S.J."/>
            <person name="Beiko R.G."/>
            <person name="Coutinho P."/>
            <person name="Dacks J.B."/>
            <person name="Durnford D.G."/>
            <person name="Fast N.M."/>
            <person name="Green B.R."/>
            <person name="Grisdale C.J."/>
            <person name="Hempel F."/>
            <person name="Henrissat B."/>
            <person name="Hoppner M.P."/>
            <person name="Ishida K."/>
            <person name="Kim E."/>
            <person name="Koreny L."/>
            <person name="Kroth P.G."/>
            <person name="Liu Y."/>
            <person name="Malik S.B."/>
            <person name="Maier U.G."/>
            <person name="McRose D."/>
            <person name="Mock T."/>
            <person name="Neilson J.A."/>
            <person name="Onodera N.T."/>
            <person name="Poole A.M."/>
            <person name="Pritham E.J."/>
            <person name="Richards T.A."/>
            <person name="Rocap G."/>
            <person name="Roy S.W."/>
            <person name="Sarai C."/>
            <person name="Schaack S."/>
            <person name="Shirato S."/>
            <person name="Slamovits C.H."/>
            <person name="Spencer D.F."/>
            <person name="Suzuki S."/>
            <person name="Worden A.Z."/>
            <person name="Zauner S."/>
            <person name="Barry K."/>
            <person name="Bell C."/>
            <person name="Bharti A.K."/>
            <person name="Crow J.A."/>
            <person name="Grimwood J."/>
            <person name="Kramer R."/>
            <person name="Lindquist E."/>
            <person name="Lucas S."/>
            <person name="Salamov A."/>
            <person name="McFadden G.I."/>
            <person name="Lane C.E."/>
            <person name="Keeling P.J."/>
            <person name="Gray M.W."/>
            <person name="Grigoriev I.V."/>
            <person name="Archibald J.M."/>
        </authorList>
    </citation>
    <scope>NUCLEOTIDE SEQUENCE</scope>
    <source>
        <strain evidence="3 5">CCMP2712</strain>
    </source>
</reference>
<dbReference type="STRING" id="905079.L1IMP7"/>
<dbReference type="InterPro" id="IPR045010">
    <property type="entry name" value="MDR_fam"/>
</dbReference>
<dbReference type="HOGENOM" id="CLU_026673_29_2_1"/>
<dbReference type="Pfam" id="PF16884">
    <property type="entry name" value="ADH_N_2"/>
    <property type="match status" value="1"/>
</dbReference>
<dbReference type="KEGG" id="gtt:GUITHDRAFT_154983"/>
<accession>L1IMP7</accession>
<dbReference type="OrthoDB" id="447735at2759"/>
<dbReference type="FunFam" id="3.40.50.720:FF:000121">
    <property type="entry name" value="Prostaglandin reductase 2"/>
    <property type="match status" value="1"/>
</dbReference>
<evidence type="ECO:0000259" key="2">
    <source>
        <dbReference type="SMART" id="SM00829"/>
    </source>
</evidence>
<dbReference type="SUPFAM" id="SSF51735">
    <property type="entry name" value="NAD(P)-binding Rossmann-fold domains"/>
    <property type="match status" value="1"/>
</dbReference>
<keyword evidence="1" id="KW-0560">Oxidoreductase</keyword>
<dbReference type="Proteomes" id="UP000011087">
    <property type="component" value="Unassembled WGS sequence"/>
</dbReference>
<evidence type="ECO:0000313" key="5">
    <source>
        <dbReference type="Proteomes" id="UP000011087"/>
    </source>
</evidence>
<keyword evidence="5" id="KW-1185">Reference proteome</keyword>
<sequence>MPENRQLLLRRRPSAALSQKDVEIVSNATPSLKDGQFLVKNLYASVDPTHRIWMSEDDQYLAPVDLDAPMRAMTYGVVEESKNPSFPVGAHVLGMGGIQHYYVGDPAADPGLTVAKEIEGLPNTAWLSVCSVIIGLTAWVGVNEICKPKQGETFVVSAGAGAVGSLAGQLAKLRGARVIGFVGSKEKADWIVNELGFDGAINYKTDDMLTRLKHLAPNGVDSYFDNTGGPSTEAVLRCFNNNARIALCGIISGYNTGDFALKNFQMLLHRRVNLQGFICLDHLDKYEQALAELIPLVKDKKIKYLEDIQTGIDNYPDVVNMLFEGSNKGKLMLKF</sequence>
<dbReference type="AlphaFoldDB" id="L1IMP7"/>
<dbReference type="GO" id="GO:0016628">
    <property type="term" value="F:oxidoreductase activity, acting on the CH-CH group of donors, NAD or NADP as acceptor"/>
    <property type="evidence" value="ECO:0007669"/>
    <property type="project" value="InterPro"/>
</dbReference>
<dbReference type="InterPro" id="IPR011032">
    <property type="entry name" value="GroES-like_sf"/>
</dbReference>
<evidence type="ECO:0000256" key="1">
    <source>
        <dbReference type="ARBA" id="ARBA00023002"/>
    </source>
</evidence>
<dbReference type="eggNOG" id="KOG1196">
    <property type="taxonomic scope" value="Eukaryota"/>
</dbReference>
<dbReference type="InterPro" id="IPR036291">
    <property type="entry name" value="NAD(P)-bd_dom_sf"/>
</dbReference>
<reference evidence="4" key="3">
    <citation type="submission" date="2016-03" db="UniProtKB">
        <authorList>
            <consortium name="EnsemblProtists"/>
        </authorList>
    </citation>
    <scope>IDENTIFICATION</scope>
</reference>
<name>L1IMP7_GUITC</name>
<proteinExistence type="predicted"/>
<dbReference type="PANTHER" id="PTHR43205">
    <property type="entry name" value="PROSTAGLANDIN REDUCTASE"/>
    <property type="match status" value="1"/>
</dbReference>
<dbReference type="CDD" id="cd05288">
    <property type="entry name" value="PGDH"/>
    <property type="match status" value="1"/>
</dbReference>
<evidence type="ECO:0000313" key="3">
    <source>
        <dbReference type="EMBL" id="EKX37357.1"/>
    </source>
</evidence>
<gene>
    <name evidence="3" type="ORF">GUITHDRAFT_154983</name>
</gene>
<dbReference type="SUPFAM" id="SSF50129">
    <property type="entry name" value="GroES-like"/>
    <property type="match status" value="1"/>
</dbReference>
<organism evidence="3">
    <name type="scientific">Guillardia theta (strain CCMP2712)</name>
    <name type="common">Cryptophyte</name>
    <dbReference type="NCBI Taxonomy" id="905079"/>
    <lineage>
        <taxon>Eukaryota</taxon>
        <taxon>Cryptophyceae</taxon>
        <taxon>Pyrenomonadales</taxon>
        <taxon>Geminigeraceae</taxon>
        <taxon>Guillardia</taxon>
    </lineage>
</organism>
<dbReference type="InterPro" id="IPR020843">
    <property type="entry name" value="ER"/>
</dbReference>
<dbReference type="Pfam" id="PF00107">
    <property type="entry name" value="ADH_zinc_N"/>
    <property type="match status" value="1"/>
</dbReference>
<reference evidence="5" key="2">
    <citation type="submission" date="2012-11" db="EMBL/GenBank/DDBJ databases">
        <authorList>
            <person name="Kuo A."/>
            <person name="Curtis B.A."/>
            <person name="Tanifuji G."/>
            <person name="Burki F."/>
            <person name="Gruber A."/>
            <person name="Irimia M."/>
            <person name="Maruyama S."/>
            <person name="Arias M.C."/>
            <person name="Ball S.G."/>
            <person name="Gile G.H."/>
            <person name="Hirakawa Y."/>
            <person name="Hopkins J.F."/>
            <person name="Rensing S.A."/>
            <person name="Schmutz J."/>
            <person name="Symeonidi A."/>
            <person name="Elias M."/>
            <person name="Eveleigh R.J."/>
            <person name="Herman E.K."/>
            <person name="Klute M.J."/>
            <person name="Nakayama T."/>
            <person name="Obornik M."/>
            <person name="Reyes-Prieto A."/>
            <person name="Armbrust E.V."/>
            <person name="Aves S.J."/>
            <person name="Beiko R.G."/>
            <person name="Coutinho P."/>
            <person name="Dacks J.B."/>
            <person name="Durnford D.G."/>
            <person name="Fast N.M."/>
            <person name="Green B.R."/>
            <person name="Grisdale C."/>
            <person name="Hempe F."/>
            <person name="Henrissat B."/>
            <person name="Hoppner M.P."/>
            <person name="Ishida K.-I."/>
            <person name="Kim E."/>
            <person name="Koreny L."/>
            <person name="Kroth P.G."/>
            <person name="Liu Y."/>
            <person name="Malik S.-B."/>
            <person name="Maier U.G."/>
            <person name="McRose D."/>
            <person name="Mock T."/>
            <person name="Neilson J.A."/>
            <person name="Onodera N.T."/>
            <person name="Poole A.M."/>
            <person name="Pritham E.J."/>
            <person name="Richards T.A."/>
            <person name="Rocap G."/>
            <person name="Roy S.W."/>
            <person name="Sarai C."/>
            <person name="Schaack S."/>
            <person name="Shirato S."/>
            <person name="Slamovits C.H."/>
            <person name="Spencer D.F."/>
            <person name="Suzuki S."/>
            <person name="Worden A.Z."/>
            <person name="Zauner S."/>
            <person name="Barry K."/>
            <person name="Bell C."/>
            <person name="Bharti A.K."/>
            <person name="Crow J.A."/>
            <person name="Grimwood J."/>
            <person name="Kramer R."/>
            <person name="Lindquist E."/>
            <person name="Lucas S."/>
            <person name="Salamov A."/>
            <person name="McFadden G.I."/>
            <person name="Lane C.E."/>
            <person name="Keeling P.J."/>
            <person name="Gray M.W."/>
            <person name="Grigoriev I.V."/>
            <person name="Archibald J.M."/>
        </authorList>
    </citation>
    <scope>NUCLEOTIDE SEQUENCE</scope>
    <source>
        <strain evidence="5">CCMP2712</strain>
    </source>
</reference>
<dbReference type="InterPro" id="IPR013149">
    <property type="entry name" value="ADH-like_C"/>
</dbReference>
<protein>
    <recommendedName>
        <fullName evidence="2">Enoyl reductase (ER) domain-containing protein</fullName>
    </recommendedName>
</protein>
<dbReference type="InterPro" id="IPR041694">
    <property type="entry name" value="ADH_N_2"/>
</dbReference>
<dbReference type="PANTHER" id="PTHR43205:SF7">
    <property type="entry name" value="PROSTAGLANDIN REDUCTASE 1"/>
    <property type="match status" value="1"/>
</dbReference>
<dbReference type="PaxDb" id="55529-EKX37357"/>
<dbReference type="RefSeq" id="XP_005824337.1">
    <property type="nucleotide sequence ID" value="XM_005824280.1"/>
</dbReference>
<dbReference type="EMBL" id="JH993060">
    <property type="protein sequence ID" value="EKX37357.1"/>
    <property type="molecule type" value="Genomic_DNA"/>
</dbReference>
<evidence type="ECO:0000313" key="4">
    <source>
        <dbReference type="EnsemblProtists" id="EKX37357"/>
    </source>
</evidence>
<dbReference type="Gene3D" id="3.90.180.10">
    <property type="entry name" value="Medium-chain alcohol dehydrogenases, catalytic domain"/>
    <property type="match status" value="1"/>
</dbReference>
<dbReference type="Gene3D" id="3.40.50.720">
    <property type="entry name" value="NAD(P)-binding Rossmann-like Domain"/>
    <property type="match status" value="1"/>
</dbReference>
<feature type="domain" description="Enoyl reductase (ER)" evidence="2">
    <location>
        <begin position="18"/>
        <end position="333"/>
    </location>
</feature>
<dbReference type="EnsemblProtists" id="EKX37357">
    <property type="protein sequence ID" value="EKX37357"/>
    <property type="gene ID" value="GUITHDRAFT_154983"/>
</dbReference>
<dbReference type="OMA" id="EEKCRYA"/>
<dbReference type="GeneID" id="17294120"/>